<dbReference type="EMBL" id="CAADIJ010000010">
    <property type="protein sequence ID" value="VFR69083.1"/>
    <property type="molecule type" value="Genomic_DNA"/>
</dbReference>
<dbReference type="InterPro" id="IPR036019">
    <property type="entry name" value="MscL_channel"/>
</dbReference>
<dbReference type="GO" id="GO:0008381">
    <property type="term" value="F:mechanosensitive monoatomic ion channel activity"/>
    <property type="evidence" value="ECO:0007669"/>
    <property type="project" value="InterPro"/>
</dbReference>
<dbReference type="PANTHER" id="PTHR30266:SF2">
    <property type="entry name" value="LARGE-CONDUCTANCE MECHANOSENSITIVE CHANNEL"/>
    <property type="match status" value="1"/>
</dbReference>
<dbReference type="SUPFAM" id="SSF81330">
    <property type="entry name" value="Gated mechanosensitive channel"/>
    <property type="match status" value="1"/>
</dbReference>
<dbReference type="EMBL" id="CAADIZ010000033">
    <property type="protein sequence ID" value="VFS25638.1"/>
    <property type="molecule type" value="Genomic_DNA"/>
</dbReference>
<name>A0A484T408_9ZZZZ</name>
<evidence type="ECO:0000256" key="9">
    <source>
        <dbReference type="ARBA" id="ARBA00023303"/>
    </source>
</evidence>
<gene>
    <name evidence="11" type="ORF">AMP9_0264</name>
    <name evidence="12" type="ORF">ANDA3_0386</name>
    <name evidence="14" type="ORF">ANDO1_0256</name>
    <name evidence="13" type="ORF">ANDO2_0161</name>
    <name evidence="21" type="ORF">ANK2_0160</name>
    <name evidence="17" type="ORF">ANT2_0263</name>
    <name evidence="19" type="ORF">ANT3_0264</name>
    <name evidence="15" type="ORF">BER1_0277</name>
    <name evidence="16" type="ORF">BER2_0277</name>
    <name evidence="18" type="ORF">BRI6_0259</name>
    <name evidence="23" type="ORF">BRI9_0260</name>
    <name evidence="20" type="ORF">DAR2_0258</name>
    <name evidence="22" type="ORF">DAR3_0116</name>
    <name evidence="26" type="ORF">ISE1_0120</name>
    <name evidence="27" type="ORF">ISE2_0161</name>
    <name evidence="25" type="ORF">IVO3_0260</name>
    <name evidence="24" type="ORF">RAN3_0261</name>
    <name evidence="28" type="ORF">RAN7_0259</name>
</gene>
<evidence type="ECO:0000313" key="14">
    <source>
        <dbReference type="EMBL" id="VFR39666.1"/>
    </source>
</evidence>
<dbReference type="EMBL" id="CAADIP010000014">
    <property type="protein sequence ID" value="VFR84715.1"/>
    <property type="molecule type" value="Genomic_DNA"/>
</dbReference>
<dbReference type="NCBIfam" id="NF010557">
    <property type="entry name" value="PRK13952.1"/>
    <property type="match status" value="1"/>
</dbReference>
<comment type="similarity">
    <text evidence="2">Belongs to the MscL family.</text>
</comment>
<dbReference type="EMBL" id="CAADHY010000009">
    <property type="protein sequence ID" value="VFR17406.1"/>
    <property type="molecule type" value="Genomic_DNA"/>
</dbReference>
<evidence type="ECO:0000313" key="11">
    <source>
        <dbReference type="EMBL" id="VFR17406.1"/>
    </source>
</evidence>
<evidence type="ECO:0000256" key="3">
    <source>
        <dbReference type="ARBA" id="ARBA00022448"/>
    </source>
</evidence>
<dbReference type="EMBL" id="CAADIM010000026">
    <property type="protein sequence ID" value="VFR85274.1"/>
    <property type="molecule type" value="Genomic_DNA"/>
</dbReference>
<dbReference type="InterPro" id="IPR019823">
    <property type="entry name" value="Mechanosensitive_channel_CS"/>
</dbReference>
<dbReference type="EMBL" id="CAADIK010000049">
    <property type="protein sequence ID" value="VFR80983.1"/>
    <property type="molecule type" value="Genomic_DNA"/>
</dbReference>
<protein>
    <submittedName>
        <fullName evidence="22">Large-conductance mechanosensitive channel</fullName>
    </submittedName>
</protein>
<evidence type="ECO:0000313" key="12">
    <source>
        <dbReference type="EMBL" id="VFR25921.1"/>
    </source>
</evidence>
<dbReference type="Pfam" id="PF01741">
    <property type="entry name" value="MscL"/>
    <property type="match status" value="1"/>
</dbReference>
<evidence type="ECO:0000313" key="13">
    <source>
        <dbReference type="EMBL" id="VFR30218.1"/>
    </source>
</evidence>
<keyword evidence="4" id="KW-1003">Cell membrane</keyword>
<evidence type="ECO:0000313" key="22">
    <source>
        <dbReference type="EMBL" id="VFR69083.1"/>
    </source>
</evidence>
<dbReference type="PROSITE" id="PS01327">
    <property type="entry name" value="MSCL"/>
    <property type="match status" value="1"/>
</dbReference>
<dbReference type="EMBL" id="CAADIC010000005">
    <property type="protein sequence ID" value="VFR25921.1"/>
    <property type="molecule type" value="Genomic_DNA"/>
</dbReference>
<keyword evidence="3" id="KW-0813">Transport</keyword>
<reference evidence="22" key="1">
    <citation type="submission" date="2019-03" db="EMBL/GenBank/DDBJ databases">
        <authorList>
            <person name="Danneels B."/>
        </authorList>
    </citation>
    <scope>NUCLEOTIDE SEQUENCE</scope>
</reference>
<evidence type="ECO:0000256" key="1">
    <source>
        <dbReference type="ARBA" id="ARBA00004651"/>
    </source>
</evidence>
<evidence type="ECO:0000256" key="4">
    <source>
        <dbReference type="ARBA" id="ARBA00022475"/>
    </source>
</evidence>
<keyword evidence="8 10" id="KW-0472">Membrane</keyword>
<evidence type="ECO:0000313" key="20">
    <source>
        <dbReference type="EMBL" id="VFR65915.1"/>
    </source>
</evidence>
<dbReference type="InterPro" id="IPR037673">
    <property type="entry name" value="MSC/AndL"/>
</dbReference>
<dbReference type="EMBL" id="CAADIE010000020">
    <property type="protein sequence ID" value="VFR42872.1"/>
    <property type="molecule type" value="Genomic_DNA"/>
</dbReference>
<evidence type="ECO:0000313" key="19">
    <source>
        <dbReference type="EMBL" id="VFR57674.1"/>
    </source>
</evidence>
<evidence type="ECO:0000256" key="6">
    <source>
        <dbReference type="ARBA" id="ARBA00022989"/>
    </source>
</evidence>
<organism evidence="22">
    <name type="scientific">plant metagenome</name>
    <dbReference type="NCBI Taxonomy" id="1297885"/>
    <lineage>
        <taxon>unclassified sequences</taxon>
        <taxon>metagenomes</taxon>
        <taxon>organismal metagenomes</taxon>
    </lineage>
</organism>
<dbReference type="EMBL" id="CAADIO010000007">
    <property type="protein sequence ID" value="VFR82924.1"/>
    <property type="molecule type" value="Genomic_DNA"/>
</dbReference>
<feature type="transmembrane region" description="Helical" evidence="10">
    <location>
        <begin position="88"/>
        <end position="112"/>
    </location>
</feature>
<dbReference type="Gene3D" id="1.10.1200.120">
    <property type="entry name" value="Large-conductance mechanosensitive channel, MscL, domain 1"/>
    <property type="match status" value="1"/>
</dbReference>
<accession>A0A484T408</accession>
<dbReference type="EMBL" id="CAADID010000001">
    <property type="protein sequence ID" value="VFR57674.1"/>
    <property type="molecule type" value="Genomic_DNA"/>
</dbReference>
<dbReference type="EMBL" id="CAADIN010000032">
    <property type="protein sequence ID" value="VFR94251.1"/>
    <property type="molecule type" value="Genomic_DNA"/>
</dbReference>
<dbReference type="PRINTS" id="PR01264">
    <property type="entry name" value="MECHCHANNEL"/>
</dbReference>
<evidence type="ECO:0000256" key="8">
    <source>
        <dbReference type="ARBA" id="ARBA00023136"/>
    </source>
</evidence>
<dbReference type="PANTHER" id="PTHR30266">
    <property type="entry name" value="MECHANOSENSITIVE CHANNEL MSCL"/>
    <property type="match status" value="1"/>
</dbReference>
<dbReference type="NCBIfam" id="NF001843">
    <property type="entry name" value="PRK00567.1-4"/>
    <property type="match status" value="1"/>
</dbReference>
<evidence type="ECO:0000313" key="21">
    <source>
        <dbReference type="EMBL" id="VFR66024.1"/>
    </source>
</evidence>
<dbReference type="EMBL" id="CAADIL010000007">
    <property type="protein sequence ID" value="VFR65915.1"/>
    <property type="molecule type" value="Genomic_DNA"/>
</dbReference>
<evidence type="ECO:0000313" key="18">
    <source>
        <dbReference type="EMBL" id="VFR56413.1"/>
    </source>
</evidence>
<evidence type="ECO:0000313" key="15">
    <source>
        <dbReference type="EMBL" id="VFR42872.1"/>
    </source>
</evidence>
<evidence type="ECO:0000313" key="16">
    <source>
        <dbReference type="EMBL" id="VFR44952.1"/>
    </source>
</evidence>
<evidence type="ECO:0000313" key="26">
    <source>
        <dbReference type="EMBL" id="VFR85274.1"/>
    </source>
</evidence>
<evidence type="ECO:0000313" key="23">
    <source>
        <dbReference type="EMBL" id="VFR80983.1"/>
    </source>
</evidence>
<evidence type="ECO:0000313" key="24">
    <source>
        <dbReference type="EMBL" id="VFR82924.1"/>
    </source>
</evidence>
<keyword evidence="6 10" id="KW-1133">Transmembrane helix</keyword>
<comment type="subcellular location">
    <subcellularLocation>
        <location evidence="1">Cell membrane</location>
        <topology evidence="1">Multi-pass membrane protein</topology>
    </subcellularLocation>
</comment>
<dbReference type="GO" id="GO:0005886">
    <property type="term" value="C:plasma membrane"/>
    <property type="evidence" value="ECO:0007669"/>
    <property type="project" value="UniProtKB-SubCell"/>
</dbReference>
<dbReference type="EMBL" id="CAADIB010000010">
    <property type="protein sequence ID" value="VFR30218.1"/>
    <property type="molecule type" value="Genomic_DNA"/>
</dbReference>
<evidence type="ECO:0000256" key="5">
    <source>
        <dbReference type="ARBA" id="ARBA00022692"/>
    </source>
</evidence>
<dbReference type="HAMAP" id="MF_00115">
    <property type="entry name" value="MscL"/>
    <property type="match status" value="1"/>
</dbReference>
<sequence length="151" mass="16331">MSKAGGILKEFRDFATKGNVIDLAVGVIIGAAFGKIVDSLVKDVVMPLVNFVLGGSVDFSNKFLVLRAPEGYTGPQTYAELTQAGAIVFAWGNFITILINFILLAFVIFWMVKAVNAARRKQEAEPAAPAAPTPPPEDVALLREIRDLLKR</sequence>
<evidence type="ECO:0000313" key="17">
    <source>
        <dbReference type="EMBL" id="VFR50978.1"/>
    </source>
</evidence>
<keyword evidence="7" id="KW-0406">Ion transport</keyword>
<dbReference type="EMBL" id="CAADIG010000031">
    <property type="protein sequence ID" value="VFR50978.1"/>
    <property type="molecule type" value="Genomic_DNA"/>
</dbReference>
<dbReference type="AlphaFoldDB" id="A0A484T408"/>
<evidence type="ECO:0000313" key="25">
    <source>
        <dbReference type="EMBL" id="VFR84715.1"/>
    </source>
</evidence>
<evidence type="ECO:0000313" key="28">
    <source>
        <dbReference type="EMBL" id="VFS25638.1"/>
    </source>
</evidence>
<dbReference type="InterPro" id="IPR001185">
    <property type="entry name" value="MS_channel"/>
</dbReference>
<evidence type="ECO:0000256" key="7">
    <source>
        <dbReference type="ARBA" id="ARBA00023065"/>
    </source>
</evidence>
<dbReference type="EMBL" id="CAADHZ010000028">
    <property type="protein sequence ID" value="VFR39666.1"/>
    <property type="molecule type" value="Genomic_DNA"/>
</dbReference>
<dbReference type="NCBIfam" id="TIGR00220">
    <property type="entry name" value="mscL"/>
    <property type="match status" value="1"/>
</dbReference>
<keyword evidence="5 10" id="KW-0812">Transmembrane</keyword>
<dbReference type="EMBL" id="CAADIH010000021">
    <property type="protein sequence ID" value="VFR44952.1"/>
    <property type="molecule type" value="Genomic_DNA"/>
</dbReference>
<feature type="transmembrane region" description="Helical" evidence="10">
    <location>
        <begin position="20"/>
        <end position="37"/>
    </location>
</feature>
<dbReference type="EMBL" id="CAADII010000065">
    <property type="protein sequence ID" value="VFR56413.1"/>
    <property type="molecule type" value="Genomic_DNA"/>
</dbReference>
<evidence type="ECO:0000256" key="10">
    <source>
        <dbReference type="SAM" id="Phobius"/>
    </source>
</evidence>
<proteinExistence type="inferred from homology"/>
<dbReference type="EMBL" id="CAADIF010000007">
    <property type="protein sequence ID" value="VFR66024.1"/>
    <property type="molecule type" value="Genomic_DNA"/>
</dbReference>
<keyword evidence="9" id="KW-0407">Ion channel</keyword>
<evidence type="ECO:0000256" key="2">
    <source>
        <dbReference type="ARBA" id="ARBA00007254"/>
    </source>
</evidence>
<evidence type="ECO:0000313" key="27">
    <source>
        <dbReference type="EMBL" id="VFR94251.1"/>
    </source>
</evidence>